<dbReference type="EMBL" id="KN833757">
    <property type="protein sequence ID" value="KIK20979.1"/>
    <property type="molecule type" value="Genomic_DNA"/>
</dbReference>
<dbReference type="OrthoDB" id="10490101at2759"/>
<dbReference type="InterPro" id="IPR036852">
    <property type="entry name" value="Peptidase_S8/S53_dom_sf"/>
</dbReference>
<sequence length="136" mass="14744">MQPSQSISAYLDVSGSSDWFIVACQGHFGYVGVTSAPSPSFASIISMVDNTRINEGKKGFSESMAVLRVGYAGSIGNTTGYNPGCGTEAFNVSTWQSEHFPLRADVRETHASTRWDLGESYTGFQDMESEKLREPA</sequence>
<evidence type="ECO:0000313" key="1">
    <source>
        <dbReference type="EMBL" id="KIK20979.1"/>
    </source>
</evidence>
<dbReference type="STRING" id="765257.A0A0C9Z4B9"/>
<gene>
    <name evidence="1" type="ORF">PISMIDRAFT_12605</name>
</gene>
<dbReference type="Proteomes" id="UP000054018">
    <property type="component" value="Unassembled WGS sequence"/>
</dbReference>
<reference evidence="1 2" key="1">
    <citation type="submission" date="2014-04" db="EMBL/GenBank/DDBJ databases">
        <authorList>
            <consortium name="DOE Joint Genome Institute"/>
            <person name="Kuo A."/>
            <person name="Kohler A."/>
            <person name="Costa M.D."/>
            <person name="Nagy L.G."/>
            <person name="Floudas D."/>
            <person name="Copeland A."/>
            <person name="Barry K.W."/>
            <person name="Cichocki N."/>
            <person name="Veneault-Fourrey C."/>
            <person name="LaButti K."/>
            <person name="Lindquist E.A."/>
            <person name="Lipzen A."/>
            <person name="Lundell T."/>
            <person name="Morin E."/>
            <person name="Murat C."/>
            <person name="Sun H."/>
            <person name="Tunlid A."/>
            <person name="Henrissat B."/>
            <person name="Grigoriev I.V."/>
            <person name="Hibbett D.S."/>
            <person name="Martin F."/>
            <person name="Nordberg H.P."/>
            <person name="Cantor M.N."/>
            <person name="Hua S.X."/>
        </authorList>
    </citation>
    <scope>NUCLEOTIDE SEQUENCE [LARGE SCALE GENOMIC DNA]</scope>
    <source>
        <strain evidence="1 2">441</strain>
    </source>
</reference>
<dbReference type="AlphaFoldDB" id="A0A0C9Z4B9"/>
<proteinExistence type="predicted"/>
<evidence type="ECO:0000313" key="2">
    <source>
        <dbReference type="Proteomes" id="UP000054018"/>
    </source>
</evidence>
<dbReference type="GO" id="GO:0006508">
    <property type="term" value="P:proteolysis"/>
    <property type="evidence" value="ECO:0007669"/>
    <property type="project" value="InterPro"/>
</dbReference>
<organism evidence="1 2">
    <name type="scientific">Pisolithus microcarpus 441</name>
    <dbReference type="NCBI Taxonomy" id="765257"/>
    <lineage>
        <taxon>Eukaryota</taxon>
        <taxon>Fungi</taxon>
        <taxon>Dikarya</taxon>
        <taxon>Basidiomycota</taxon>
        <taxon>Agaricomycotina</taxon>
        <taxon>Agaricomycetes</taxon>
        <taxon>Agaricomycetidae</taxon>
        <taxon>Boletales</taxon>
        <taxon>Sclerodermatineae</taxon>
        <taxon>Pisolithaceae</taxon>
        <taxon>Pisolithus</taxon>
    </lineage>
</organism>
<keyword evidence="2" id="KW-1185">Reference proteome</keyword>
<dbReference type="HOGENOM" id="CLU_1876255_0_0_1"/>
<accession>A0A0C9Z4B9</accession>
<reference evidence="2" key="2">
    <citation type="submission" date="2015-01" db="EMBL/GenBank/DDBJ databases">
        <title>Evolutionary Origins and Diversification of the Mycorrhizal Mutualists.</title>
        <authorList>
            <consortium name="DOE Joint Genome Institute"/>
            <consortium name="Mycorrhizal Genomics Consortium"/>
            <person name="Kohler A."/>
            <person name="Kuo A."/>
            <person name="Nagy L.G."/>
            <person name="Floudas D."/>
            <person name="Copeland A."/>
            <person name="Barry K.W."/>
            <person name="Cichocki N."/>
            <person name="Veneault-Fourrey C."/>
            <person name="LaButti K."/>
            <person name="Lindquist E.A."/>
            <person name="Lipzen A."/>
            <person name="Lundell T."/>
            <person name="Morin E."/>
            <person name="Murat C."/>
            <person name="Riley R."/>
            <person name="Ohm R."/>
            <person name="Sun H."/>
            <person name="Tunlid A."/>
            <person name="Henrissat B."/>
            <person name="Grigoriev I.V."/>
            <person name="Hibbett D.S."/>
            <person name="Martin F."/>
        </authorList>
    </citation>
    <scope>NUCLEOTIDE SEQUENCE [LARGE SCALE GENOMIC DNA]</scope>
    <source>
        <strain evidence="2">441</strain>
    </source>
</reference>
<name>A0A0C9Z4B9_9AGAM</name>
<protein>
    <submittedName>
        <fullName evidence="1">Uncharacterized protein</fullName>
    </submittedName>
</protein>
<dbReference type="Gene3D" id="3.40.50.200">
    <property type="entry name" value="Peptidase S8/S53 domain"/>
    <property type="match status" value="1"/>
</dbReference>
<dbReference type="GO" id="GO:0004252">
    <property type="term" value="F:serine-type endopeptidase activity"/>
    <property type="evidence" value="ECO:0007669"/>
    <property type="project" value="InterPro"/>
</dbReference>